<reference evidence="2 3" key="1">
    <citation type="journal article" date="2019" name="Gigascience">
        <title>Whole-genome sequence of the oriental lung fluke Paragonimus westermani.</title>
        <authorList>
            <person name="Oey H."/>
            <person name="Zakrzewski M."/>
            <person name="Narain K."/>
            <person name="Devi K.R."/>
            <person name="Agatsuma T."/>
            <person name="Nawaratna S."/>
            <person name="Gobert G.N."/>
            <person name="Jones M.K."/>
            <person name="Ragan M.A."/>
            <person name="McManus D.P."/>
            <person name="Krause L."/>
        </authorList>
    </citation>
    <scope>NUCLEOTIDE SEQUENCE [LARGE SCALE GENOMIC DNA]</scope>
    <source>
        <strain evidence="2 3">IND2009</strain>
    </source>
</reference>
<evidence type="ECO:0000256" key="1">
    <source>
        <dbReference type="SAM" id="MobiDB-lite"/>
    </source>
</evidence>
<evidence type="ECO:0000313" key="2">
    <source>
        <dbReference type="EMBL" id="KAA3678313.1"/>
    </source>
</evidence>
<comment type="caution">
    <text evidence="2">The sequence shown here is derived from an EMBL/GenBank/DDBJ whole genome shotgun (WGS) entry which is preliminary data.</text>
</comment>
<feature type="region of interest" description="Disordered" evidence="1">
    <location>
        <begin position="178"/>
        <end position="197"/>
    </location>
</feature>
<dbReference type="AlphaFoldDB" id="A0A5J4NRX0"/>
<organism evidence="2 3">
    <name type="scientific">Paragonimus westermani</name>
    <dbReference type="NCBI Taxonomy" id="34504"/>
    <lineage>
        <taxon>Eukaryota</taxon>
        <taxon>Metazoa</taxon>
        <taxon>Spiralia</taxon>
        <taxon>Lophotrochozoa</taxon>
        <taxon>Platyhelminthes</taxon>
        <taxon>Trematoda</taxon>
        <taxon>Digenea</taxon>
        <taxon>Plagiorchiida</taxon>
        <taxon>Troglotremata</taxon>
        <taxon>Troglotrematidae</taxon>
        <taxon>Paragonimus</taxon>
    </lineage>
</organism>
<sequence>MSALETTKRLLCAENGRVKSILESFRRLRLTTSLQNQEGDELESSIRTSSSRYSHRSSTRPVDRSRDETALRNDLNSSPAYQSLVQRDLALYRLFANYKLNTVHAPLVCPVVDQVVGSEDALVKPECEASSPSSTERGLVSHPQQLKLEQLVNHSGQAASVNSPPIKSFALPNAEFLNSDRSTRTHSTTPSSTPPRIQVIPASLQQPIASGVKLDAFIPTTFTSPISIGQEAKSTAADPRTSGSFLLGTKAASASLVSPTLQKLLPPSTNLNSPGQNSPMSNAPSSFVVETATTTTAVLGVPHTFAGITTSIQESSITLGSQTSQASVVTAVAPMPFPKLTDLISSATVATSASTASVTSNAPPASTRTNSFSFFSSPSTSISFGQTHDLPSTPSAPVASVSFGTLTSVTGRTTAIAATTSTMVSPFSTSTASTSSVVSIPNKPIFSFGASNLDVSSPTAPAINTNTVATTATALTTSPFSGSLLEPKQSEPISATTTSAFSPTALSQTTTTTAYIPQVTKVAGIFGASTTSSGLFGGFGLTTSTTTTTQDTMTTTASGSGISSSSMSLFGTPTTTGFSGSFFGSTFKTTSTTASTTAVTGLFGGITTSPTSTVATTTSGTSGGLFQFAQNTTNTSPFGAPATLFGHPTTTQTANSGLFSFTPATSPSTIVSTTSTATTATVPSGLFGAFSSGQQSSTVAPSGGLFGTPAAGSDQTKDANSLFCGFSFGLGSAGLTTQSPVQNVFGRPSNANTASGSSPSAGGAMGQGLFGSTKPSTGLFGAPAFAPPTTTTGAGSMSLFGSKPSFTAPAPAGSGLFGAVHHSPPSAGFGSPPTFGDSPFFGGQSTFGIGGSAAFTASSLAAGSVGLFGTGGSPAGGGSLFGSATAGTSALGGGLFAA</sequence>
<proteinExistence type="predicted"/>
<gene>
    <name evidence="2" type="ORF">DEA37_0000295</name>
</gene>
<feature type="compositionally biased region" description="Low complexity" evidence="1">
    <location>
        <begin position="185"/>
        <end position="196"/>
    </location>
</feature>
<feature type="region of interest" description="Disordered" evidence="1">
    <location>
        <begin position="36"/>
        <end position="74"/>
    </location>
</feature>
<dbReference type="Proteomes" id="UP000324629">
    <property type="component" value="Unassembled WGS sequence"/>
</dbReference>
<name>A0A5J4NRX0_9TREM</name>
<accession>A0A5J4NRX0</accession>
<feature type="compositionally biased region" description="Basic and acidic residues" evidence="1">
    <location>
        <begin position="61"/>
        <end position="71"/>
    </location>
</feature>
<protein>
    <submittedName>
        <fullName evidence="2">Uncharacterized protein</fullName>
    </submittedName>
</protein>
<evidence type="ECO:0000313" key="3">
    <source>
        <dbReference type="Proteomes" id="UP000324629"/>
    </source>
</evidence>
<feature type="compositionally biased region" description="Low complexity" evidence="1">
    <location>
        <begin position="749"/>
        <end position="762"/>
    </location>
</feature>
<keyword evidence="3" id="KW-1185">Reference proteome</keyword>
<dbReference type="EMBL" id="QNGE01001146">
    <property type="protein sequence ID" value="KAA3678313.1"/>
    <property type="molecule type" value="Genomic_DNA"/>
</dbReference>
<feature type="region of interest" description="Disordered" evidence="1">
    <location>
        <begin position="746"/>
        <end position="766"/>
    </location>
</feature>